<name>A0ABS0YRY3_9BACT</name>
<keyword evidence="3" id="KW-1185">Reference proteome</keyword>
<comment type="caution">
    <text evidence="2">The sequence shown here is derived from an EMBL/GenBank/DDBJ whole genome shotgun (WGS) entry which is preliminary data.</text>
</comment>
<keyword evidence="1" id="KW-1133">Transmembrane helix</keyword>
<proteinExistence type="predicted"/>
<feature type="transmembrane region" description="Helical" evidence="1">
    <location>
        <begin position="80"/>
        <end position="101"/>
    </location>
</feature>
<protein>
    <submittedName>
        <fullName evidence="2">Uncharacterized protein</fullName>
    </submittedName>
</protein>
<keyword evidence="1" id="KW-0472">Membrane</keyword>
<gene>
    <name evidence="2" type="ORF">JFN90_11230</name>
</gene>
<sequence length="117" mass="12468">MRKSTVRRGIRSICAGILALIAATFFHSEISALLMLGIAGEARLTFLGFFLSGMLGGFGVLVAALGLLQNGEGEPRVRLLPTMVLLFSLVVLFFVLTYTWITSPSAPVLAPGESINI</sequence>
<evidence type="ECO:0000313" key="2">
    <source>
        <dbReference type="EMBL" id="MBJ6800704.1"/>
    </source>
</evidence>
<keyword evidence="1" id="KW-0812">Transmembrane</keyword>
<dbReference type="EMBL" id="JAEMHK010000007">
    <property type="protein sequence ID" value="MBJ6800704.1"/>
    <property type="molecule type" value="Genomic_DNA"/>
</dbReference>
<reference evidence="2 3" key="1">
    <citation type="submission" date="2020-12" db="EMBL/GenBank/DDBJ databases">
        <title>Geomonas sp. Red259, isolated from paddy soil.</title>
        <authorList>
            <person name="Xu Z."/>
            <person name="Zhang Z."/>
            <person name="Masuda Y."/>
            <person name="Itoh H."/>
            <person name="Senoo K."/>
        </authorList>
    </citation>
    <scope>NUCLEOTIDE SEQUENCE [LARGE SCALE GENOMIC DNA]</scope>
    <source>
        <strain evidence="2 3">Red259</strain>
    </source>
</reference>
<organism evidence="2 3">
    <name type="scientific">Geomonas propionica</name>
    <dbReference type="NCBI Taxonomy" id="2798582"/>
    <lineage>
        <taxon>Bacteria</taxon>
        <taxon>Pseudomonadati</taxon>
        <taxon>Thermodesulfobacteriota</taxon>
        <taxon>Desulfuromonadia</taxon>
        <taxon>Geobacterales</taxon>
        <taxon>Geobacteraceae</taxon>
        <taxon>Geomonas</taxon>
    </lineage>
</organism>
<feature type="transmembrane region" description="Helical" evidence="1">
    <location>
        <begin position="12"/>
        <end position="38"/>
    </location>
</feature>
<dbReference type="RefSeq" id="WP_199395205.1">
    <property type="nucleotide sequence ID" value="NZ_JAEMHK010000007.1"/>
</dbReference>
<accession>A0ABS0YRY3</accession>
<evidence type="ECO:0000313" key="3">
    <source>
        <dbReference type="Proteomes" id="UP000641025"/>
    </source>
</evidence>
<feature type="transmembrane region" description="Helical" evidence="1">
    <location>
        <begin position="44"/>
        <end position="68"/>
    </location>
</feature>
<dbReference type="Proteomes" id="UP000641025">
    <property type="component" value="Unassembled WGS sequence"/>
</dbReference>
<evidence type="ECO:0000256" key="1">
    <source>
        <dbReference type="SAM" id="Phobius"/>
    </source>
</evidence>